<sequence length="61" mass="7381">MISRKNLNWNSVLQIEIKQFNNQQPTNLDIFMYFCKYVLVNFKSAFDKIKNEQLSISEEIY</sequence>
<accession>A0A0F9WME4</accession>
<dbReference type="GeneID" id="36321637"/>
<keyword evidence="2" id="KW-1185">Reference proteome</keyword>
<gene>
    <name evidence="1" type="ORF">AAJ76_960006049</name>
</gene>
<comment type="caution">
    <text evidence="1">The sequence shown here is derived from an EMBL/GenBank/DDBJ whole genome shotgun (WGS) entry which is preliminary data.</text>
</comment>
<name>A0A0F9WME4_9MICR</name>
<protein>
    <submittedName>
        <fullName evidence="1">Uncharacterized protein</fullName>
    </submittedName>
</protein>
<reference evidence="1 2" key="1">
    <citation type="journal article" date="2015" name="Environ. Microbiol.">
        <title>Genome analyses suggest the presence of polyploidy and recent human-driven expansions in eight global populations of the honeybee pathogen Nosema ceranae.</title>
        <authorList>
            <person name="Pelin A."/>
            <person name="Selman M."/>
            <person name="Aris-Brosou S."/>
            <person name="Farinelli L."/>
            <person name="Corradi N."/>
        </authorList>
    </citation>
    <scope>NUCLEOTIDE SEQUENCE [LARGE SCALE GENOMIC DNA]</scope>
    <source>
        <strain evidence="1 2">PA08 1199</strain>
    </source>
</reference>
<evidence type="ECO:0000313" key="2">
    <source>
        <dbReference type="Proteomes" id="UP000034350"/>
    </source>
</evidence>
<dbReference type="Proteomes" id="UP000034350">
    <property type="component" value="Unassembled WGS sequence"/>
</dbReference>
<evidence type="ECO:0000313" key="1">
    <source>
        <dbReference type="EMBL" id="KKO74233.1"/>
    </source>
</evidence>
<proteinExistence type="predicted"/>
<dbReference type="EMBL" id="JPQZ01000096">
    <property type="protein sequence ID" value="KKO74233.1"/>
    <property type="molecule type" value="Genomic_DNA"/>
</dbReference>
<organism evidence="1 2">
    <name type="scientific">Vairimorpha ceranae</name>
    <dbReference type="NCBI Taxonomy" id="40302"/>
    <lineage>
        <taxon>Eukaryota</taxon>
        <taxon>Fungi</taxon>
        <taxon>Fungi incertae sedis</taxon>
        <taxon>Microsporidia</taxon>
        <taxon>Nosematidae</taxon>
        <taxon>Vairimorpha</taxon>
    </lineage>
</organism>
<dbReference type="RefSeq" id="XP_024329975.1">
    <property type="nucleotide sequence ID" value="XM_024476680.1"/>
</dbReference>
<dbReference type="VEuPathDB" id="MicrosporidiaDB:AAJ76_960006049"/>
<dbReference type="AlphaFoldDB" id="A0A0F9WME4"/>